<keyword evidence="2" id="KW-1185">Reference proteome</keyword>
<reference evidence="1 2" key="1">
    <citation type="journal article" date="2014" name="Nature">
        <title>An environmental bacterial taxon with a large and distinct metabolic repertoire.</title>
        <authorList>
            <person name="Wilson M.C."/>
            <person name="Mori T."/>
            <person name="Ruckert C."/>
            <person name="Uria A.R."/>
            <person name="Helf M.J."/>
            <person name="Takada K."/>
            <person name="Gernert C."/>
            <person name="Steffens U.A."/>
            <person name="Heycke N."/>
            <person name="Schmitt S."/>
            <person name="Rinke C."/>
            <person name="Helfrich E.J."/>
            <person name="Brachmann A.O."/>
            <person name="Gurgui C."/>
            <person name="Wakimoto T."/>
            <person name="Kracht M."/>
            <person name="Crusemann M."/>
            <person name="Hentschel U."/>
            <person name="Abe I."/>
            <person name="Matsunaga S."/>
            <person name="Kalinowski J."/>
            <person name="Takeyama H."/>
            <person name="Piel J."/>
        </authorList>
    </citation>
    <scope>NUCLEOTIDE SEQUENCE [LARGE SCALE GENOMIC DNA]</scope>
    <source>
        <strain evidence="2">TSY1</strain>
    </source>
</reference>
<evidence type="ECO:0008006" key="3">
    <source>
        <dbReference type="Google" id="ProtNLM"/>
    </source>
</evidence>
<dbReference type="AlphaFoldDB" id="W4LZI0"/>
<dbReference type="InterPro" id="IPR029063">
    <property type="entry name" value="SAM-dependent_MTases_sf"/>
</dbReference>
<dbReference type="EMBL" id="AZHW01000060">
    <property type="protein sequence ID" value="ETX03330.1"/>
    <property type="molecule type" value="Genomic_DNA"/>
</dbReference>
<dbReference type="Pfam" id="PF13489">
    <property type="entry name" value="Methyltransf_23"/>
    <property type="match status" value="1"/>
</dbReference>
<dbReference type="Gene3D" id="3.40.50.150">
    <property type="entry name" value="Vaccinia Virus protein VP39"/>
    <property type="match status" value="1"/>
</dbReference>
<organism evidence="1 2">
    <name type="scientific">Entotheonella factor</name>
    <dbReference type="NCBI Taxonomy" id="1429438"/>
    <lineage>
        <taxon>Bacteria</taxon>
        <taxon>Pseudomonadati</taxon>
        <taxon>Nitrospinota/Tectimicrobiota group</taxon>
        <taxon>Candidatus Tectimicrobiota</taxon>
        <taxon>Candidatus Entotheonellia</taxon>
        <taxon>Candidatus Entotheonellales</taxon>
        <taxon>Candidatus Entotheonellaceae</taxon>
        <taxon>Candidatus Entotheonella</taxon>
    </lineage>
</organism>
<gene>
    <name evidence="1" type="ORF">ETSY1_00330</name>
</gene>
<protein>
    <recommendedName>
        <fullName evidence="3">Methyltransferase type 11 domain-containing protein</fullName>
    </recommendedName>
</protein>
<sequence>MYNYDNTFFDYIDSGSYQSAEVVSHALLRVLKIETILDVGCGRGAWLKAWREAGVSDITGVDGHYVQPETLAIPSPCFVPVDLEKPIDIQRQFDLVQCLEVAEHLHEDAADTLVDNLCRHGKLVLFSAAVPGQGGEFHVNEQPIDYWQKKFAERGYTAYDFVRNEVEGNAQVMAWYRFNSLLYIHQSYPVPKEISSYRVAGKPSETFSVPLWWRLRNAFLGLLLPFQMVNQLAKAKHRLHLLLFR</sequence>
<dbReference type="HOGENOM" id="CLU_082393_0_0_7"/>
<dbReference type="CDD" id="cd02440">
    <property type="entry name" value="AdoMet_MTases"/>
    <property type="match status" value="1"/>
</dbReference>
<evidence type="ECO:0000313" key="1">
    <source>
        <dbReference type="EMBL" id="ETX03330.1"/>
    </source>
</evidence>
<accession>W4LZI0</accession>
<evidence type="ECO:0000313" key="2">
    <source>
        <dbReference type="Proteomes" id="UP000019141"/>
    </source>
</evidence>
<dbReference type="Proteomes" id="UP000019141">
    <property type="component" value="Unassembled WGS sequence"/>
</dbReference>
<comment type="caution">
    <text evidence="1">The sequence shown here is derived from an EMBL/GenBank/DDBJ whole genome shotgun (WGS) entry which is preliminary data.</text>
</comment>
<proteinExistence type="predicted"/>
<name>W4LZI0_ENTF1</name>
<dbReference type="SUPFAM" id="SSF53335">
    <property type="entry name" value="S-adenosyl-L-methionine-dependent methyltransferases"/>
    <property type="match status" value="1"/>
</dbReference>
<dbReference type="PATRIC" id="fig|1429438.4.peg.255"/>